<name>A0A8H5F942_9AGAR</name>
<keyword evidence="2" id="KW-0812">Transmembrane</keyword>
<evidence type="ECO:0000256" key="3">
    <source>
        <dbReference type="SAM" id="SignalP"/>
    </source>
</evidence>
<evidence type="ECO:0000256" key="1">
    <source>
        <dbReference type="SAM" id="MobiDB-lite"/>
    </source>
</evidence>
<evidence type="ECO:0000256" key="2">
    <source>
        <dbReference type="SAM" id="Phobius"/>
    </source>
</evidence>
<dbReference type="EMBL" id="JAACJJ010000006">
    <property type="protein sequence ID" value="KAF5328092.1"/>
    <property type="molecule type" value="Genomic_DNA"/>
</dbReference>
<keyword evidence="5" id="KW-1185">Reference proteome</keyword>
<feature type="chain" id="PRO_5034695511" description="Extracellular serine-rich protein" evidence="3">
    <location>
        <begin position="19"/>
        <end position="250"/>
    </location>
</feature>
<evidence type="ECO:0000313" key="5">
    <source>
        <dbReference type="Proteomes" id="UP000567179"/>
    </source>
</evidence>
<keyword evidence="2" id="KW-0472">Membrane</keyword>
<dbReference type="InterPro" id="IPR052953">
    <property type="entry name" value="Ser-rich/MCO-related"/>
</dbReference>
<keyword evidence="3" id="KW-0732">Signal</keyword>
<comment type="caution">
    <text evidence="4">The sequence shown here is derived from an EMBL/GenBank/DDBJ whole genome shotgun (WGS) entry which is preliminary data.</text>
</comment>
<dbReference type="AlphaFoldDB" id="A0A8H5F942"/>
<feature type="transmembrane region" description="Helical" evidence="2">
    <location>
        <begin position="227"/>
        <end position="249"/>
    </location>
</feature>
<evidence type="ECO:0000313" key="4">
    <source>
        <dbReference type="EMBL" id="KAF5328092.1"/>
    </source>
</evidence>
<feature type="signal peptide" evidence="3">
    <location>
        <begin position="1"/>
        <end position="18"/>
    </location>
</feature>
<evidence type="ECO:0008006" key="6">
    <source>
        <dbReference type="Google" id="ProtNLM"/>
    </source>
</evidence>
<reference evidence="4 5" key="1">
    <citation type="journal article" date="2020" name="ISME J.">
        <title>Uncovering the hidden diversity of litter-decomposition mechanisms in mushroom-forming fungi.</title>
        <authorList>
            <person name="Floudas D."/>
            <person name="Bentzer J."/>
            <person name="Ahren D."/>
            <person name="Johansson T."/>
            <person name="Persson P."/>
            <person name="Tunlid A."/>
        </authorList>
    </citation>
    <scope>NUCLEOTIDE SEQUENCE [LARGE SCALE GENOMIC DNA]</scope>
    <source>
        <strain evidence="4 5">CBS 101986</strain>
    </source>
</reference>
<feature type="region of interest" description="Disordered" evidence="1">
    <location>
        <begin position="191"/>
        <end position="223"/>
    </location>
</feature>
<dbReference type="CDD" id="cd00920">
    <property type="entry name" value="Cupredoxin"/>
    <property type="match status" value="1"/>
</dbReference>
<protein>
    <recommendedName>
        <fullName evidence="6">Extracellular serine-rich protein</fullName>
    </recommendedName>
</protein>
<dbReference type="PANTHER" id="PTHR34883:SF15">
    <property type="entry name" value="EXTRACELLULAR SERINE-RICH PROTEIN"/>
    <property type="match status" value="1"/>
</dbReference>
<sequence length="250" mass="24103">MLFAATLSALALATGVAAQNLTIQVGGEATTPGGIFQFIPSQIPKAANGSVITFEFTGAPGNHSITQSSFANPCSPLAGGFDSGWVLIPEAGLGPAPIFNLTITDDTKPIWFYCKQLLPAPHCNVGMVGAVNAPTTGNTFDAYQKNALAFKGTPGQSQGALVGVGASASAGIVGIPSGATAFPITASGAGSSPTGTAGGSAPAGSATSPAGASGSGSGASPKPTTSGAMMITASIGSSIVFAAAAGMLLL</sequence>
<dbReference type="PANTHER" id="PTHR34883">
    <property type="entry name" value="SERINE-RICH PROTEIN, PUTATIVE-RELATED-RELATED"/>
    <property type="match status" value="1"/>
</dbReference>
<organism evidence="4 5">
    <name type="scientific">Psilocybe cf. subviscida</name>
    <dbReference type="NCBI Taxonomy" id="2480587"/>
    <lineage>
        <taxon>Eukaryota</taxon>
        <taxon>Fungi</taxon>
        <taxon>Dikarya</taxon>
        <taxon>Basidiomycota</taxon>
        <taxon>Agaricomycotina</taxon>
        <taxon>Agaricomycetes</taxon>
        <taxon>Agaricomycetidae</taxon>
        <taxon>Agaricales</taxon>
        <taxon>Agaricineae</taxon>
        <taxon>Strophariaceae</taxon>
        <taxon>Psilocybe</taxon>
    </lineage>
</organism>
<accession>A0A8H5F942</accession>
<dbReference type="Gene3D" id="2.60.40.420">
    <property type="entry name" value="Cupredoxins - blue copper proteins"/>
    <property type="match status" value="1"/>
</dbReference>
<gene>
    <name evidence="4" type="ORF">D9619_013607</name>
</gene>
<dbReference type="InterPro" id="IPR008972">
    <property type="entry name" value="Cupredoxin"/>
</dbReference>
<dbReference type="OrthoDB" id="2331100at2759"/>
<dbReference type="Proteomes" id="UP000567179">
    <property type="component" value="Unassembled WGS sequence"/>
</dbReference>
<keyword evidence="2" id="KW-1133">Transmembrane helix</keyword>
<dbReference type="SUPFAM" id="SSF49503">
    <property type="entry name" value="Cupredoxins"/>
    <property type="match status" value="1"/>
</dbReference>
<proteinExistence type="predicted"/>